<accession>A0AAD5UAX4</accession>
<dbReference type="EMBL" id="JADGJW010000012">
    <property type="protein sequence ID" value="KAJ3227694.1"/>
    <property type="molecule type" value="Genomic_DNA"/>
</dbReference>
<dbReference type="GO" id="GO:0004527">
    <property type="term" value="F:exonuclease activity"/>
    <property type="evidence" value="ECO:0007669"/>
    <property type="project" value="UniProtKB-KW"/>
</dbReference>
<evidence type="ECO:0000256" key="3">
    <source>
        <dbReference type="ARBA" id="ARBA00022722"/>
    </source>
</evidence>
<feature type="binding site" evidence="10">
    <location>
        <position position="156"/>
    </location>
    <ligand>
        <name>substrate</name>
    </ligand>
</feature>
<sequence>MEREISVESIHEKKRIKFTNNEEDNLKGYDSEETIIDDISNNYESKVMEKNCKQVDTGFKLTVVRDLPLNCNIDCVTLGQLLHLDGELSEVFQFNYMLEIDWFLTNVPNHSKNIPLTFVHGQQHLQLEFKEYSKKFKNLKFFVPDLPILYGTHHTKAMFLFNKKETLRIVIHTANLIERDWRNKTQGVWISPQIAKKTSNSPPSCEFELDLIKYLGNYGSFLDDLRNKLTVYDYCGVKAKLIYSVPGRHKGSELNKYGHLALRKALEKAECEKEVFDDSSLIMQFSSVGSLGKDENWLVNELKASFLNVKNKFMLRNPKLKLIYPTVENVRNNLDGWAGGGSLPFSKENYGKQKNYMKKYLNSWKALTAKRQMAIPHIKTYCRISNTVEDRLGWFLLSSCNLSKAAWGELQKQNTQLQIRSFELGVLLYPELFKNKGNQRVIMHRKNLERGIFCDKDYGIITDNEILIPICLPYDFPLLRYEEGDECYNSNENYGLLRDCFGRTKASYY</sequence>
<evidence type="ECO:0000256" key="1">
    <source>
        <dbReference type="ARBA" id="ARBA00004123"/>
    </source>
</evidence>
<evidence type="ECO:0000313" key="13">
    <source>
        <dbReference type="Proteomes" id="UP001211065"/>
    </source>
</evidence>
<dbReference type="PANTHER" id="PTHR12415:SF0">
    <property type="entry name" value="TYROSYL-DNA PHOSPHODIESTERASE 1"/>
    <property type="match status" value="1"/>
</dbReference>
<keyword evidence="8" id="KW-0539">Nucleus</keyword>
<protein>
    <submittedName>
        <fullName evidence="12">Tyrosyl-DNA phosphodiesterase 1</fullName>
    </submittedName>
</protein>
<dbReference type="GO" id="GO:0003690">
    <property type="term" value="F:double-stranded DNA binding"/>
    <property type="evidence" value="ECO:0007669"/>
    <property type="project" value="TreeGrafter"/>
</dbReference>
<evidence type="ECO:0000256" key="9">
    <source>
        <dbReference type="PIRSR" id="PIRSR610347-1"/>
    </source>
</evidence>
<evidence type="ECO:0000313" key="12">
    <source>
        <dbReference type="EMBL" id="KAJ3227694.1"/>
    </source>
</evidence>
<dbReference type="Proteomes" id="UP001211065">
    <property type="component" value="Unassembled WGS sequence"/>
</dbReference>
<keyword evidence="5" id="KW-0378">Hydrolase</keyword>
<dbReference type="GO" id="GO:0017005">
    <property type="term" value="F:3'-tyrosyl-DNA phosphodiesterase activity"/>
    <property type="evidence" value="ECO:0007669"/>
    <property type="project" value="TreeGrafter"/>
</dbReference>
<keyword evidence="4" id="KW-0227">DNA damage</keyword>
<dbReference type="InterPro" id="IPR010347">
    <property type="entry name" value="Tdp1"/>
</dbReference>
<evidence type="ECO:0000256" key="2">
    <source>
        <dbReference type="ARBA" id="ARBA00010205"/>
    </source>
</evidence>
<keyword evidence="13" id="KW-1185">Reference proteome</keyword>
<evidence type="ECO:0000256" key="11">
    <source>
        <dbReference type="PIRSR" id="PIRSR610347-3"/>
    </source>
</evidence>
<keyword evidence="7" id="KW-0234">DNA repair</keyword>
<evidence type="ECO:0000256" key="6">
    <source>
        <dbReference type="ARBA" id="ARBA00022839"/>
    </source>
</evidence>
<dbReference type="GO" id="GO:0005634">
    <property type="term" value="C:nucleus"/>
    <property type="evidence" value="ECO:0007669"/>
    <property type="project" value="UniProtKB-SubCell"/>
</dbReference>
<dbReference type="Gene3D" id="3.30.870.10">
    <property type="entry name" value="Endonuclease Chain A"/>
    <property type="match status" value="2"/>
</dbReference>
<gene>
    <name evidence="12" type="primary">TDP1</name>
    <name evidence="12" type="ORF">HK099_000799</name>
</gene>
<feature type="binding site" evidence="10">
    <location>
        <position position="379"/>
    </location>
    <ligand>
        <name>substrate</name>
    </ligand>
</feature>
<feature type="site" description="Interaction with DNA" evidence="11">
    <location>
        <position position="403"/>
    </location>
</feature>
<dbReference type="GO" id="GO:0006281">
    <property type="term" value="P:DNA repair"/>
    <property type="evidence" value="ECO:0007669"/>
    <property type="project" value="UniProtKB-KW"/>
</dbReference>
<reference evidence="12" key="1">
    <citation type="submission" date="2020-05" db="EMBL/GenBank/DDBJ databases">
        <title>Phylogenomic resolution of chytrid fungi.</title>
        <authorList>
            <person name="Stajich J.E."/>
            <person name="Amses K."/>
            <person name="Simmons R."/>
            <person name="Seto K."/>
            <person name="Myers J."/>
            <person name="Bonds A."/>
            <person name="Quandt C.A."/>
            <person name="Barry K."/>
            <person name="Liu P."/>
            <person name="Grigoriev I."/>
            <person name="Longcore J.E."/>
            <person name="James T.Y."/>
        </authorList>
    </citation>
    <scope>NUCLEOTIDE SEQUENCE</scope>
    <source>
        <strain evidence="12">JEL0476</strain>
    </source>
</reference>
<dbReference type="SUPFAM" id="SSF56024">
    <property type="entry name" value="Phospholipase D/nuclease"/>
    <property type="match status" value="2"/>
</dbReference>
<organism evidence="12 13">
    <name type="scientific">Clydaea vesicula</name>
    <dbReference type="NCBI Taxonomy" id="447962"/>
    <lineage>
        <taxon>Eukaryota</taxon>
        <taxon>Fungi</taxon>
        <taxon>Fungi incertae sedis</taxon>
        <taxon>Chytridiomycota</taxon>
        <taxon>Chytridiomycota incertae sedis</taxon>
        <taxon>Chytridiomycetes</taxon>
        <taxon>Lobulomycetales</taxon>
        <taxon>Lobulomycetaceae</taxon>
        <taxon>Clydaea</taxon>
    </lineage>
</organism>
<evidence type="ECO:0000256" key="10">
    <source>
        <dbReference type="PIRSR" id="PIRSR610347-2"/>
    </source>
</evidence>
<proteinExistence type="inferred from homology"/>
<evidence type="ECO:0000256" key="8">
    <source>
        <dbReference type="ARBA" id="ARBA00023242"/>
    </source>
</evidence>
<evidence type="ECO:0000256" key="7">
    <source>
        <dbReference type="ARBA" id="ARBA00023204"/>
    </source>
</evidence>
<feature type="active site" description="Proton donor/acceptor" evidence="9">
    <location>
        <position position="377"/>
    </location>
</feature>
<dbReference type="PANTHER" id="PTHR12415">
    <property type="entry name" value="TYROSYL-DNA PHOSPHODIESTERASE 1"/>
    <property type="match status" value="1"/>
</dbReference>
<evidence type="ECO:0000256" key="4">
    <source>
        <dbReference type="ARBA" id="ARBA00022763"/>
    </source>
</evidence>
<dbReference type="AlphaFoldDB" id="A0AAD5UAX4"/>
<keyword evidence="6" id="KW-0269">Exonuclease</keyword>
<comment type="similarity">
    <text evidence="2">Belongs to the tyrosyl-DNA phosphodiesterase family.</text>
</comment>
<feature type="active site" description="Nucleophile" evidence="9">
    <location>
        <position position="154"/>
    </location>
</feature>
<evidence type="ECO:0000256" key="5">
    <source>
        <dbReference type="ARBA" id="ARBA00022801"/>
    </source>
</evidence>
<comment type="caution">
    <text evidence="12">The sequence shown here is derived from an EMBL/GenBank/DDBJ whole genome shotgun (WGS) entry which is preliminary data.</text>
</comment>
<dbReference type="Pfam" id="PF06087">
    <property type="entry name" value="Tyr-DNA_phospho"/>
    <property type="match status" value="1"/>
</dbReference>
<dbReference type="GO" id="GO:0003697">
    <property type="term" value="F:single-stranded DNA binding"/>
    <property type="evidence" value="ECO:0007669"/>
    <property type="project" value="TreeGrafter"/>
</dbReference>
<keyword evidence="3" id="KW-0540">Nuclease</keyword>
<name>A0AAD5UAX4_9FUNG</name>
<comment type="subcellular location">
    <subcellularLocation>
        <location evidence="1">Nucleus</location>
    </subcellularLocation>
</comment>